<evidence type="ECO:0000256" key="17">
    <source>
        <dbReference type="RuleBase" id="RU003476"/>
    </source>
</evidence>
<keyword evidence="7 17" id="KW-0378">Hydrolase</keyword>
<dbReference type="InterPro" id="IPR020084">
    <property type="entry name" value="NUDIX_hydrolase_CS"/>
</dbReference>
<proteinExistence type="inferred from homology"/>
<dbReference type="RefSeq" id="WP_088135282.1">
    <property type="nucleotide sequence ID" value="NZ_CP018836.1"/>
</dbReference>
<dbReference type="Pfam" id="PF00293">
    <property type="entry name" value="NUDIX"/>
    <property type="match status" value="1"/>
</dbReference>
<evidence type="ECO:0000256" key="13">
    <source>
        <dbReference type="ARBA" id="ARBA00040794"/>
    </source>
</evidence>
<evidence type="ECO:0000256" key="15">
    <source>
        <dbReference type="ARBA" id="ARBA00041979"/>
    </source>
</evidence>
<dbReference type="GO" id="GO:0044715">
    <property type="term" value="F:8-oxo-dGDP phosphatase activity"/>
    <property type="evidence" value="ECO:0007669"/>
    <property type="project" value="TreeGrafter"/>
</dbReference>
<keyword evidence="6" id="KW-0227">DNA damage</keyword>
<dbReference type="OrthoDB" id="9787476at2"/>
<evidence type="ECO:0000256" key="6">
    <source>
        <dbReference type="ARBA" id="ARBA00022763"/>
    </source>
</evidence>
<comment type="catalytic activity">
    <reaction evidence="11">
        <text>8-oxo-GTP + H2O = 8-oxo-GMP + diphosphate + H(+)</text>
        <dbReference type="Rhea" id="RHEA:67616"/>
        <dbReference type="ChEBI" id="CHEBI:15377"/>
        <dbReference type="ChEBI" id="CHEBI:15378"/>
        <dbReference type="ChEBI" id="CHEBI:33019"/>
        <dbReference type="ChEBI" id="CHEBI:143553"/>
        <dbReference type="ChEBI" id="CHEBI:145694"/>
    </reaction>
</comment>
<evidence type="ECO:0000256" key="2">
    <source>
        <dbReference type="ARBA" id="ARBA00005582"/>
    </source>
</evidence>
<evidence type="ECO:0000259" key="18">
    <source>
        <dbReference type="PROSITE" id="PS51462"/>
    </source>
</evidence>
<dbReference type="InterPro" id="IPR047127">
    <property type="entry name" value="MutT-like"/>
</dbReference>
<dbReference type="AlphaFoldDB" id="A0A1Z2SMA3"/>
<dbReference type="PANTHER" id="PTHR47707">
    <property type="entry name" value="8-OXO-DGTP DIPHOSPHATASE"/>
    <property type="match status" value="1"/>
</dbReference>
<dbReference type="KEGG" id="vga:BSQ33_16775"/>
<dbReference type="PROSITE" id="PS00893">
    <property type="entry name" value="NUDIX_BOX"/>
    <property type="match status" value="1"/>
</dbReference>
<feature type="domain" description="Nudix hydrolase" evidence="18">
    <location>
        <begin position="2"/>
        <end position="126"/>
    </location>
</feature>
<dbReference type="InterPro" id="IPR020476">
    <property type="entry name" value="Nudix_hydrolase"/>
</dbReference>
<dbReference type="GO" id="GO:0006260">
    <property type="term" value="P:DNA replication"/>
    <property type="evidence" value="ECO:0007669"/>
    <property type="project" value="UniProtKB-KW"/>
</dbReference>
<dbReference type="Proteomes" id="UP000196708">
    <property type="component" value="Chromosome 2"/>
</dbReference>
<evidence type="ECO:0000313" key="19">
    <source>
        <dbReference type="EMBL" id="ASA58269.1"/>
    </source>
</evidence>
<keyword evidence="8" id="KW-0460">Magnesium</keyword>
<evidence type="ECO:0000313" key="20">
    <source>
        <dbReference type="Proteomes" id="UP000196708"/>
    </source>
</evidence>
<dbReference type="PANTHER" id="PTHR47707:SF1">
    <property type="entry name" value="NUDIX HYDROLASE FAMILY PROTEIN"/>
    <property type="match status" value="1"/>
</dbReference>
<gene>
    <name evidence="19" type="ORF">BSQ33_16775</name>
</gene>
<keyword evidence="4" id="KW-0235">DNA replication</keyword>
<evidence type="ECO:0000256" key="16">
    <source>
        <dbReference type="ARBA" id="ARBA00042798"/>
    </source>
</evidence>
<evidence type="ECO:0000256" key="3">
    <source>
        <dbReference type="ARBA" id="ARBA00022457"/>
    </source>
</evidence>
<evidence type="ECO:0000256" key="14">
    <source>
        <dbReference type="ARBA" id="ARBA00041592"/>
    </source>
</evidence>
<evidence type="ECO:0000256" key="1">
    <source>
        <dbReference type="ARBA" id="ARBA00001946"/>
    </source>
</evidence>
<accession>A0A1Z2SMA3</accession>
<sequence>MKVHECVSFLLVDDTQVLLEKRSKDKTCDPDIVAIPGGHIESGESQKEALLREIQEELGVIPKNYHYLCSLYHPTTEIQLLHYYVVSFWDGGISSFEAEEVFWCELSEAHVDTLADKVALSEYHRLKGSPILPNLIA</sequence>
<dbReference type="InterPro" id="IPR015797">
    <property type="entry name" value="NUDIX_hydrolase-like_dom_sf"/>
</dbReference>
<dbReference type="Gene3D" id="3.90.79.10">
    <property type="entry name" value="Nucleoside Triphosphate Pyrophosphohydrolase"/>
    <property type="match status" value="1"/>
</dbReference>
<evidence type="ECO:0000256" key="10">
    <source>
        <dbReference type="ARBA" id="ARBA00035861"/>
    </source>
</evidence>
<evidence type="ECO:0000256" key="7">
    <source>
        <dbReference type="ARBA" id="ARBA00022801"/>
    </source>
</evidence>
<dbReference type="CDD" id="cd02883">
    <property type="entry name" value="NUDIX_Hydrolase"/>
    <property type="match status" value="1"/>
</dbReference>
<comment type="similarity">
    <text evidence="2 17">Belongs to the Nudix hydrolase family.</text>
</comment>
<evidence type="ECO:0000256" key="11">
    <source>
        <dbReference type="ARBA" id="ARBA00036904"/>
    </source>
</evidence>
<dbReference type="GO" id="GO:0008413">
    <property type="term" value="F:8-oxo-7,8-dihydroguanosine triphosphate pyrophosphatase activity"/>
    <property type="evidence" value="ECO:0007669"/>
    <property type="project" value="TreeGrafter"/>
</dbReference>
<evidence type="ECO:0000256" key="8">
    <source>
        <dbReference type="ARBA" id="ARBA00022842"/>
    </source>
</evidence>
<dbReference type="PROSITE" id="PS51462">
    <property type="entry name" value="NUDIX"/>
    <property type="match status" value="1"/>
</dbReference>
<dbReference type="InterPro" id="IPR000086">
    <property type="entry name" value="NUDIX_hydrolase_dom"/>
</dbReference>
<dbReference type="EMBL" id="CP018836">
    <property type="protein sequence ID" value="ASA58269.1"/>
    <property type="molecule type" value="Genomic_DNA"/>
</dbReference>
<dbReference type="GO" id="GO:0006281">
    <property type="term" value="P:DNA repair"/>
    <property type="evidence" value="ECO:0007669"/>
    <property type="project" value="UniProtKB-KW"/>
</dbReference>
<dbReference type="SUPFAM" id="SSF55811">
    <property type="entry name" value="Nudix"/>
    <property type="match status" value="1"/>
</dbReference>
<dbReference type="EC" id="3.6.1.55" evidence="12"/>
<keyword evidence="9" id="KW-0234">DNA repair</keyword>
<dbReference type="GO" id="GO:0044716">
    <property type="term" value="F:8-oxo-GDP phosphatase activity"/>
    <property type="evidence" value="ECO:0007669"/>
    <property type="project" value="TreeGrafter"/>
</dbReference>
<evidence type="ECO:0000256" key="9">
    <source>
        <dbReference type="ARBA" id="ARBA00023204"/>
    </source>
</evidence>
<comment type="catalytic activity">
    <reaction evidence="10">
        <text>8-oxo-dGTP + H2O = 8-oxo-dGMP + diphosphate + H(+)</text>
        <dbReference type="Rhea" id="RHEA:31575"/>
        <dbReference type="ChEBI" id="CHEBI:15377"/>
        <dbReference type="ChEBI" id="CHEBI:15378"/>
        <dbReference type="ChEBI" id="CHEBI:33019"/>
        <dbReference type="ChEBI" id="CHEBI:63224"/>
        <dbReference type="ChEBI" id="CHEBI:77896"/>
        <dbReference type="EC" id="3.6.1.55"/>
    </reaction>
</comment>
<protein>
    <recommendedName>
        <fullName evidence="13">8-oxo-dGTP diphosphatase</fullName>
        <ecNumber evidence="12">3.6.1.55</ecNumber>
    </recommendedName>
    <alternativeName>
        <fullName evidence="16">7,8-dihydro-8-oxoguanine-triphosphatase</fullName>
    </alternativeName>
    <alternativeName>
        <fullName evidence="15">Mutator protein MutT</fullName>
    </alternativeName>
    <alternativeName>
        <fullName evidence="14">dGTP pyrophosphohydrolase</fullName>
    </alternativeName>
</protein>
<comment type="cofactor">
    <cofactor evidence="1">
        <name>Mg(2+)</name>
        <dbReference type="ChEBI" id="CHEBI:18420"/>
    </cofactor>
</comment>
<name>A0A1Z2SMA3_VIBGA</name>
<keyword evidence="5" id="KW-0479">Metal-binding</keyword>
<reference evidence="19 20" key="1">
    <citation type="submission" date="2016-12" db="EMBL/GenBank/DDBJ databases">
        <authorList>
            <person name="Song W.-J."/>
            <person name="Kurnit D.M."/>
        </authorList>
    </citation>
    <scope>NUCLEOTIDE SEQUENCE [LARGE SCALE GENOMIC DNA]</scope>
    <source>
        <strain evidence="19 20">ATCC 43942</strain>
    </source>
</reference>
<dbReference type="GO" id="GO:0046872">
    <property type="term" value="F:metal ion binding"/>
    <property type="evidence" value="ECO:0007669"/>
    <property type="project" value="UniProtKB-KW"/>
</dbReference>
<dbReference type="GO" id="GO:0035539">
    <property type="term" value="F:8-oxo-7,8-dihydrodeoxyguanosine triphosphate pyrophosphatase activity"/>
    <property type="evidence" value="ECO:0007669"/>
    <property type="project" value="UniProtKB-EC"/>
</dbReference>
<evidence type="ECO:0000256" key="5">
    <source>
        <dbReference type="ARBA" id="ARBA00022723"/>
    </source>
</evidence>
<evidence type="ECO:0000256" key="4">
    <source>
        <dbReference type="ARBA" id="ARBA00022705"/>
    </source>
</evidence>
<organism evidence="19 20">
    <name type="scientific">Vibrio gazogenes</name>
    <dbReference type="NCBI Taxonomy" id="687"/>
    <lineage>
        <taxon>Bacteria</taxon>
        <taxon>Pseudomonadati</taxon>
        <taxon>Pseudomonadota</taxon>
        <taxon>Gammaproteobacteria</taxon>
        <taxon>Vibrionales</taxon>
        <taxon>Vibrionaceae</taxon>
        <taxon>Vibrio</taxon>
    </lineage>
</organism>
<dbReference type="PRINTS" id="PR00502">
    <property type="entry name" value="NUDIXFAMILY"/>
</dbReference>
<evidence type="ECO:0000256" key="12">
    <source>
        <dbReference type="ARBA" id="ARBA00038905"/>
    </source>
</evidence>
<keyword evidence="3" id="KW-0515">Mutator protein</keyword>